<dbReference type="Proteomes" id="UP000324222">
    <property type="component" value="Unassembled WGS sequence"/>
</dbReference>
<keyword evidence="2" id="KW-0732">Signal</keyword>
<dbReference type="EMBL" id="VSRR010045905">
    <property type="protein sequence ID" value="MPC77451.1"/>
    <property type="molecule type" value="Genomic_DNA"/>
</dbReference>
<feature type="signal peptide" evidence="2">
    <location>
        <begin position="1"/>
        <end position="19"/>
    </location>
</feature>
<protein>
    <submittedName>
        <fullName evidence="3">Uncharacterized protein</fullName>
    </submittedName>
</protein>
<accession>A0A5B7HWJ4</accession>
<evidence type="ECO:0000256" key="2">
    <source>
        <dbReference type="SAM" id="SignalP"/>
    </source>
</evidence>
<organism evidence="3 4">
    <name type="scientific">Portunus trituberculatus</name>
    <name type="common">Swimming crab</name>
    <name type="synonym">Neptunus trituberculatus</name>
    <dbReference type="NCBI Taxonomy" id="210409"/>
    <lineage>
        <taxon>Eukaryota</taxon>
        <taxon>Metazoa</taxon>
        <taxon>Ecdysozoa</taxon>
        <taxon>Arthropoda</taxon>
        <taxon>Crustacea</taxon>
        <taxon>Multicrustacea</taxon>
        <taxon>Malacostraca</taxon>
        <taxon>Eumalacostraca</taxon>
        <taxon>Eucarida</taxon>
        <taxon>Decapoda</taxon>
        <taxon>Pleocyemata</taxon>
        <taxon>Brachyura</taxon>
        <taxon>Eubrachyura</taxon>
        <taxon>Portunoidea</taxon>
        <taxon>Portunidae</taxon>
        <taxon>Portuninae</taxon>
        <taxon>Portunus</taxon>
    </lineage>
</organism>
<name>A0A5B7HWJ4_PORTR</name>
<feature type="chain" id="PRO_5023122579" evidence="2">
    <location>
        <begin position="20"/>
        <end position="203"/>
    </location>
</feature>
<feature type="region of interest" description="Disordered" evidence="1">
    <location>
        <begin position="42"/>
        <end position="65"/>
    </location>
</feature>
<gene>
    <name evidence="3" type="ORF">E2C01_071906</name>
</gene>
<evidence type="ECO:0000313" key="4">
    <source>
        <dbReference type="Proteomes" id="UP000324222"/>
    </source>
</evidence>
<sequence length="203" mass="21662">MVVHFSILGSCWLICPVVGWPHLQMADPAGLSDSPLCSFARSASPPRGRKRPCEDGAWSDVQQGKRDRHDRAFQLAFDSALAGPSQPRDVNSTGLSLEDRVSHLGSIVADLIAKLDCGDFSGFGSIKSAGSEDGEVREAAADPLAGLDDLGGPRGTLEDADFHRALEELARHFHGQEKKGEPLSDCLAGILDDSLRCRPTSEG</sequence>
<comment type="caution">
    <text evidence="3">The sequence shown here is derived from an EMBL/GenBank/DDBJ whole genome shotgun (WGS) entry which is preliminary data.</text>
</comment>
<dbReference type="AlphaFoldDB" id="A0A5B7HWJ4"/>
<evidence type="ECO:0000313" key="3">
    <source>
        <dbReference type="EMBL" id="MPC77451.1"/>
    </source>
</evidence>
<evidence type="ECO:0000256" key="1">
    <source>
        <dbReference type="SAM" id="MobiDB-lite"/>
    </source>
</evidence>
<reference evidence="3 4" key="1">
    <citation type="submission" date="2019-05" db="EMBL/GenBank/DDBJ databases">
        <title>Another draft genome of Portunus trituberculatus and its Hox gene families provides insights of decapod evolution.</title>
        <authorList>
            <person name="Jeong J.-H."/>
            <person name="Song I."/>
            <person name="Kim S."/>
            <person name="Choi T."/>
            <person name="Kim D."/>
            <person name="Ryu S."/>
            <person name="Kim W."/>
        </authorList>
    </citation>
    <scope>NUCLEOTIDE SEQUENCE [LARGE SCALE GENOMIC DNA]</scope>
    <source>
        <tissue evidence="3">Muscle</tissue>
    </source>
</reference>
<proteinExistence type="predicted"/>
<keyword evidence="4" id="KW-1185">Reference proteome</keyword>